<accession>A0A139AKY5</accession>
<dbReference type="InterPro" id="IPR016024">
    <property type="entry name" value="ARM-type_fold"/>
</dbReference>
<proteinExistence type="predicted"/>
<dbReference type="AlphaFoldDB" id="A0A139AKY5"/>
<reference evidence="1 2" key="1">
    <citation type="journal article" date="2015" name="Genome Biol. Evol.">
        <title>Phylogenomic analyses indicate that early fungi evolved digesting cell walls of algal ancestors of land plants.</title>
        <authorList>
            <person name="Chang Y."/>
            <person name="Wang S."/>
            <person name="Sekimoto S."/>
            <person name="Aerts A.L."/>
            <person name="Choi C."/>
            <person name="Clum A."/>
            <person name="LaButti K.M."/>
            <person name="Lindquist E.A."/>
            <person name="Yee Ngan C."/>
            <person name="Ohm R.A."/>
            <person name="Salamov A.A."/>
            <person name="Grigoriev I.V."/>
            <person name="Spatafora J.W."/>
            <person name="Berbee M.L."/>
        </authorList>
    </citation>
    <scope>NUCLEOTIDE SEQUENCE [LARGE SCALE GENOMIC DNA]</scope>
    <source>
        <strain evidence="1 2">JEL478</strain>
    </source>
</reference>
<dbReference type="InterPro" id="IPR019538">
    <property type="entry name" value="PSMD5"/>
</dbReference>
<dbReference type="GO" id="GO:0005829">
    <property type="term" value="C:cytosol"/>
    <property type="evidence" value="ECO:0007669"/>
    <property type="project" value="TreeGrafter"/>
</dbReference>
<dbReference type="EMBL" id="KQ965748">
    <property type="protein sequence ID" value="KXS17085.1"/>
    <property type="molecule type" value="Genomic_DNA"/>
</dbReference>
<evidence type="ECO:0000313" key="2">
    <source>
        <dbReference type="Proteomes" id="UP000070544"/>
    </source>
</evidence>
<evidence type="ECO:0000313" key="1">
    <source>
        <dbReference type="EMBL" id="KXS17085.1"/>
    </source>
</evidence>
<name>A0A139AKY5_GONPJ</name>
<dbReference type="Pfam" id="PF10508">
    <property type="entry name" value="Proteasom_PSMB"/>
    <property type="match status" value="1"/>
</dbReference>
<keyword evidence="2" id="KW-1185">Reference proteome</keyword>
<organism evidence="1 2">
    <name type="scientific">Gonapodya prolifera (strain JEL478)</name>
    <name type="common">Monoblepharis prolifera</name>
    <dbReference type="NCBI Taxonomy" id="1344416"/>
    <lineage>
        <taxon>Eukaryota</taxon>
        <taxon>Fungi</taxon>
        <taxon>Fungi incertae sedis</taxon>
        <taxon>Chytridiomycota</taxon>
        <taxon>Chytridiomycota incertae sedis</taxon>
        <taxon>Monoblepharidomycetes</taxon>
        <taxon>Monoblepharidales</taxon>
        <taxon>Gonapodyaceae</taxon>
        <taxon>Gonapodya</taxon>
    </lineage>
</organism>
<dbReference type="OrthoDB" id="10250600at2759"/>
<dbReference type="PANTHER" id="PTHR13554">
    <property type="entry name" value="26S PROTEASOME NON-ATPASE REGULATORY SUBUNIT 5-RELATED"/>
    <property type="match status" value="1"/>
</dbReference>
<dbReference type="Proteomes" id="UP000070544">
    <property type="component" value="Unassembled WGS sequence"/>
</dbReference>
<evidence type="ECO:0008006" key="3">
    <source>
        <dbReference type="Google" id="ProtNLM"/>
    </source>
</evidence>
<gene>
    <name evidence="1" type="ORF">M427DRAFT_263273</name>
</gene>
<sequence length="231" mass="25268">MIKLFAKVATVVGANFEQFNSEHHFLDTLDSILQNTRSSTLKEGIIVAIENLGSTVQGLLLLDHQKSLLSTFLGLYRSSNGEDRVMCLRTVSTLIASDEPPNPSISALSSKTFDSLGGRPNALKDLLPLARSSFEETRIASYAVLKSVAGNEWGLVKVRDTPGIIEFLLDRSTDHSIIGKEWKYSIVQSRHLHPSAPTVFGPHTLQRLDRFNSEGPFFAGAEAAVAMEAGR</sequence>
<dbReference type="STRING" id="1344416.A0A139AKY5"/>
<dbReference type="PANTHER" id="PTHR13554:SF10">
    <property type="entry name" value="26S PROTEASOME NON-ATPASE REGULATORY SUBUNIT 5"/>
    <property type="match status" value="1"/>
</dbReference>
<dbReference type="SUPFAM" id="SSF48371">
    <property type="entry name" value="ARM repeat"/>
    <property type="match status" value="1"/>
</dbReference>
<protein>
    <recommendedName>
        <fullName evidence="3">ARM repeat-containing protein</fullName>
    </recommendedName>
</protein>
<dbReference type="GO" id="GO:0043248">
    <property type="term" value="P:proteasome assembly"/>
    <property type="evidence" value="ECO:0007669"/>
    <property type="project" value="InterPro"/>
</dbReference>